<proteinExistence type="predicted"/>
<evidence type="ECO:0000313" key="2">
    <source>
        <dbReference type="EMBL" id="KAK8090676.1"/>
    </source>
</evidence>
<evidence type="ECO:0000256" key="1">
    <source>
        <dbReference type="SAM" id="MobiDB-lite"/>
    </source>
</evidence>
<dbReference type="GeneID" id="92084653"/>
<feature type="compositionally biased region" description="Low complexity" evidence="1">
    <location>
        <begin position="227"/>
        <end position="239"/>
    </location>
</feature>
<protein>
    <submittedName>
        <fullName evidence="2">Uncharacterized protein</fullName>
    </submittedName>
</protein>
<feature type="region of interest" description="Disordered" evidence="1">
    <location>
        <begin position="81"/>
        <end position="287"/>
    </location>
</feature>
<feature type="compositionally biased region" description="Basic and acidic residues" evidence="1">
    <location>
        <begin position="36"/>
        <end position="47"/>
    </location>
</feature>
<feature type="compositionally biased region" description="Polar residues" evidence="1">
    <location>
        <begin position="191"/>
        <end position="211"/>
    </location>
</feature>
<gene>
    <name evidence="2" type="ORF">PG994_000181</name>
</gene>
<dbReference type="RefSeq" id="XP_066722222.1">
    <property type="nucleotide sequence ID" value="XM_066851590.1"/>
</dbReference>
<name>A0ABR1X5K6_9PEZI</name>
<feature type="compositionally biased region" description="Basic and acidic residues" evidence="1">
    <location>
        <begin position="248"/>
        <end position="269"/>
    </location>
</feature>
<dbReference type="Proteomes" id="UP001480595">
    <property type="component" value="Unassembled WGS sequence"/>
</dbReference>
<evidence type="ECO:0000313" key="3">
    <source>
        <dbReference type="Proteomes" id="UP001480595"/>
    </source>
</evidence>
<sequence>MEFQTQAPLPPFRSPTQAPAQGTSLLPLRPPPPSFDKQRIYDAMNENERNGFHTISQSQTGDSRFNMLVLVSGVVSRLEEEKPDQLYAPDSPQPTRASTAGHRSIAHGPASSPQQTPQHRESRETSSTISPSPRANGGRNRAPLPGHSRGGNSERSQMPASPSLAAAPLPSIETASTASPPPRVRRRNNRTAQSSLACGGNASRSRTSGSPSGAAAVPTTSTEDAPQTTQSRAARAARSQQHRSIRTTKSERNTTDNETRLALEIETYGHKSPNGPCDSAEPVAMTV</sequence>
<dbReference type="EMBL" id="JAQQWL010000001">
    <property type="protein sequence ID" value="KAK8090676.1"/>
    <property type="molecule type" value="Genomic_DNA"/>
</dbReference>
<feature type="compositionally biased region" description="Low complexity" evidence="1">
    <location>
        <begin position="159"/>
        <end position="171"/>
    </location>
</feature>
<accession>A0ABR1X5K6</accession>
<reference evidence="2 3" key="1">
    <citation type="submission" date="2023-01" db="EMBL/GenBank/DDBJ databases">
        <title>Analysis of 21 Apiospora genomes using comparative genomics revels a genus with tremendous synthesis potential of carbohydrate active enzymes and secondary metabolites.</title>
        <authorList>
            <person name="Sorensen T."/>
        </authorList>
    </citation>
    <scope>NUCLEOTIDE SEQUENCE [LARGE SCALE GENOMIC DNA]</scope>
    <source>
        <strain evidence="2 3">CBS 135458</strain>
    </source>
</reference>
<feature type="compositionally biased region" description="Polar residues" evidence="1">
    <location>
        <begin position="14"/>
        <end position="24"/>
    </location>
</feature>
<comment type="caution">
    <text evidence="2">The sequence shown here is derived from an EMBL/GenBank/DDBJ whole genome shotgun (WGS) entry which is preliminary data.</text>
</comment>
<feature type="region of interest" description="Disordered" evidence="1">
    <location>
        <begin position="1"/>
        <end position="47"/>
    </location>
</feature>
<organism evidence="2 3">
    <name type="scientific">Apiospora phragmitis</name>
    <dbReference type="NCBI Taxonomy" id="2905665"/>
    <lineage>
        <taxon>Eukaryota</taxon>
        <taxon>Fungi</taxon>
        <taxon>Dikarya</taxon>
        <taxon>Ascomycota</taxon>
        <taxon>Pezizomycotina</taxon>
        <taxon>Sordariomycetes</taxon>
        <taxon>Xylariomycetidae</taxon>
        <taxon>Amphisphaeriales</taxon>
        <taxon>Apiosporaceae</taxon>
        <taxon>Apiospora</taxon>
    </lineage>
</organism>
<keyword evidence="3" id="KW-1185">Reference proteome</keyword>